<organism evidence="1 2">
    <name type="scientific">Melipona bicolor</name>
    <dbReference type="NCBI Taxonomy" id="60889"/>
    <lineage>
        <taxon>Eukaryota</taxon>
        <taxon>Metazoa</taxon>
        <taxon>Ecdysozoa</taxon>
        <taxon>Arthropoda</taxon>
        <taxon>Hexapoda</taxon>
        <taxon>Insecta</taxon>
        <taxon>Pterygota</taxon>
        <taxon>Neoptera</taxon>
        <taxon>Endopterygota</taxon>
        <taxon>Hymenoptera</taxon>
        <taxon>Apocrita</taxon>
        <taxon>Aculeata</taxon>
        <taxon>Apoidea</taxon>
        <taxon>Anthophila</taxon>
        <taxon>Apidae</taxon>
        <taxon>Melipona</taxon>
    </lineage>
</organism>
<evidence type="ECO:0000313" key="1">
    <source>
        <dbReference type="EMBL" id="KAK1121795.1"/>
    </source>
</evidence>
<evidence type="ECO:0000313" key="2">
    <source>
        <dbReference type="Proteomes" id="UP001177670"/>
    </source>
</evidence>
<dbReference type="Proteomes" id="UP001177670">
    <property type="component" value="Unassembled WGS sequence"/>
</dbReference>
<protein>
    <submittedName>
        <fullName evidence="1">Uncharacterized protein</fullName>
    </submittedName>
</protein>
<dbReference type="AlphaFoldDB" id="A0AA40KIP0"/>
<comment type="caution">
    <text evidence="1">The sequence shown here is derived from an EMBL/GenBank/DDBJ whole genome shotgun (WGS) entry which is preliminary data.</text>
</comment>
<sequence length="78" mass="8654">GKLVDFYRISRPTGWRGKKGKGLGNISRKIDFVNGRGTAKIKSGSERESVECSANTTRQITKPRSISARRFPCIPSSR</sequence>
<gene>
    <name evidence="1" type="ORF">K0M31_010106</name>
</gene>
<accession>A0AA40KIP0</accession>
<proteinExistence type="predicted"/>
<dbReference type="EMBL" id="JAHYIQ010000025">
    <property type="protein sequence ID" value="KAK1121795.1"/>
    <property type="molecule type" value="Genomic_DNA"/>
</dbReference>
<keyword evidence="2" id="KW-1185">Reference proteome</keyword>
<name>A0AA40KIP0_9HYME</name>
<reference evidence="1" key="1">
    <citation type="submission" date="2021-10" db="EMBL/GenBank/DDBJ databases">
        <title>Melipona bicolor Genome sequencing and assembly.</title>
        <authorList>
            <person name="Araujo N.S."/>
            <person name="Arias M.C."/>
        </authorList>
    </citation>
    <scope>NUCLEOTIDE SEQUENCE</scope>
    <source>
        <strain evidence="1">USP_2M_L1-L4_2017</strain>
        <tissue evidence="1">Whole body</tissue>
    </source>
</reference>
<feature type="non-terminal residue" evidence="1">
    <location>
        <position position="1"/>
    </location>
</feature>